<keyword evidence="4" id="KW-0133">Cell shape</keyword>
<dbReference type="PANTHER" id="PTHR21581:SF6">
    <property type="entry name" value="TRAFFICKING PROTEIN PARTICLE COMPLEX SUBUNIT 12"/>
    <property type="match status" value="1"/>
</dbReference>
<comment type="similarity">
    <text evidence="1 9">Belongs to the peptidase S11 family.</text>
</comment>
<sequence length="294" mass="30921">MIRPFRMITAVTFLVVAIVVSGCQSQGSGEVPASLGIPLGAPSVTPVAYAPQQPVARAKSALVVDATTGRELYAVDADAPRYPASLTKLMTLYILFDEIKARRLTLNTRLPVSAEAASQPPVRIGVEAGTTITVQQSIRALAVKSANDVSVVVAEAISGSEEAFAVRMTDQARTLGLSGTRFANASGLPGAANVTTARDMAKLALIMKQRFPQYGAYFSAQTFTYDGRTFEATNNLLGTVPGVDGMKTGYIRASGFNLVATASRGRRKLIVVVIGGASKQARDAEATALIETYS</sequence>
<evidence type="ECO:0000256" key="4">
    <source>
        <dbReference type="ARBA" id="ARBA00022960"/>
    </source>
</evidence>
<evidence type="ECO:0000313" key="12">
    <source>
        <dbReference type="Proteomes" id="UP001196509"/>
    </source>
</evidence>
<dbReference type="RefSeq" id="WP_220229088.1">
    <property type="nucleotide sequence ID" value="NZ_JAICBX010000002.1"/>
</dbReference>
<gene>
    <name evidence="11" type="ORF">K1W69_14845</name>
</gene>
<feature type="domain" description="Peptidase S11 D-alanyl-D-alanine carboxypeptidase A N-terminal" evidence="10">
    <location>
        <begin position="50"/>
        <end position="276"/>
    </location>
</feature>
<reference evidence="11" key="1">
    <citation type="submission" date="2021-08" db="EMBL/GenBank/DDBJ databases">
        <title>Hoeflea bacterium WL0058 sp. nov., isolated from the sediment.</title>
        <authorList>
            <person name="Wang L."/>
            <person name="Zhang D."/>
        </authorList>
    </citation>
    <scope>NUCLEOTIDE SEQUENCE</scope>
    <source>
        <strain evidence="11">WL0058</strain>
    </source>
</reference>
<evidence type="ECO:0000313" key="11">
    <source>
        <dbReference type="EMBL" id="MBW8638472.1"/>
    </source>
</evidence>
<evidence type="ECO:0000256" key="1">
    <source>
        <dbReference type="ARBA" id="ARBA00007164"/>
    </source>
</evidence>
<evidence type="ECO:0000256" key="5">
    <source>
        <dbReference type="ARBA" id="ARBA00022984"/>
    </source>
</evidence>
<keyword evidence="6" id="KW-0961">Cell wall biogenesis/degradation</keyword>
<keyword evidence="5" id="KW-0573">Peptidoglycan synthesis</keyword>
<keyword evidence="11" id="KW-0121">Carboxypeptidase</keyword>
<keyword evidence="11" id="KW-0645">Protease</keyword>
<name>A0AAE2ZPP9_9HYPH</name>
<evidence type="ECO:0000256" key="6">
    <source>
        <dbReference type="ARBA" id="ARBA00023316"/>
    </source>
</evidence>
<keyword evidence="2" id="KW-0732">Signal</keyword>
<keyword evidence="12" id="KW-1185">Reference proteome</keyword>
<dbReference type="PRINTS" id="PR00725">
    <property type="entry name" value="DADACBPTASE1"/>
</dbReference>
<feature type="active site" description="Acyl-ester intermediate" evidence="7">
    <location>
        <position position="85"/>
    </location>
</feature>
<feature type="active site" evidence="7">
    <location>
        <position position="145"/>
    </location>
</feature>
<evidence type="ECO:0000256" key="3">
    <source>
        <dbReference type="ARBA" id="ARBA00022801"/>
    </source>
</evidence>
<comment type="caution">
    <text evidence="11">The sequence shown here is derived from an EMBL/GenBank/DDBJ whole genome shotgun (WGS) entry which is preliminary data.</text>
</comment>
<dbReference type="GO" id="GO:0071555">
    <property type="term" value="P:cell wall organization"/>
    <property type="evidence" value="ECO:0007669"/>
    <property type="project" value="UniProtKB-KW"/>
</dbReference>
<evidence type="ECO:0000256" key="2">
    <source>
        <dbReference type="ARBA" id="ARBA00022729"/>
    </source>
</evidence>
<dbReference type="AlphaFoldDB" id="A0AAE2ZPP9"/>
<dbReference type="GO" id="GO:0008360">
    <property type="term" value="P:regulation of cell shape"/>
    <property type="evidence" value="ECO:0007669"/>
    <property type="project" value="UniProtKB-KW"/>
</dbReference>
<dbReference type="Pfam" id="PF00768">
    <property type="entry name" value="Peptidase_S11"/>
    <property type="match status" value="1"/>
</dbReference>
<dbReference type="EMBL" id="JAICBX010000002">
    <property type="protein sequence ID" value="MBW8638472.1"/>
    <property type="molecule type" value="Genomic_DNA"/>
</dbReference>
<dbReference type="InterPro" id="IPR001967">
    <property type="entry name" value="Peptidase_S11_N"/>
</dbReference>
<dbReference type="GO" id="GO:0009002">
    <property type="term" value="F:serine-type D-Ala-D-Ala carboxypeptidase activity"/>
    <property type="evidence" value="ECO:0007669"/>
    <property type="project" value="InterPro"/>
</dbReference>
<accession>A0AAE2ZPP9</accession>
<feature type="binding site" evidence="8">
    <location>
        <position position="247"/>
    </location>
    <ligand>
        <name>substrate</name>
    </ligand>
</feature>
<evidence type="ECO:0000259" key="10">
    <source>
        <dbReference type="Pfam" id="PF00768"/>
    </source>
</evidence>
<dbReference type="InterPro" id="IPR018044">
    <property type="entry name" value="Peptidase_S11"/>
</dbReference>
<evidence type="ECO:0000256" key="9">
    <source>
        <dbReference type="RuleBase" id="RU004016"/>
    </source>
</evidence>
<feature type="active site" description="Proton acceptor" evidence="7">
    <location>
        <position position="88"/>
    </location>
</feature>
<dbReference type="PROSITE" id="PS51257">
    <property type="entry name" value="PROKAR_LIPOPROTEIN"/>
    <property type="match status" value="1"/>
</dbReference>
<dbReference type="GO" id="GO:0006508">
    <property type="term" value="P:proteolysis"/>
    <property type="evidence" value="ECO:0007669"/>
    <property type="project" value="InterPro"/>
</dbReference>
<dbReference type="InterPro" id="IPR012338">
    <property type="entry name" value="Beta-lactam/transpept-like"/>
</dbReference>
<dbReference type="Proteomes" id="UP001196509">
    <property type="component" value="Unassembled WGS sequence"/>
</dbReference>
<keyword evidence="3" id="KW-0378">Hydrolase</keyword>
<dbReference type="Gene3D" id="3.40.710.10">
    <property type="entry name" value="DD-peptidase/beta-lactamase superfamily"/>
    <property type="match status" value="1"/>
</dbReference>
<organism evidence="11 12">
    <name type="scientific">Flavimaribacter sediminis</name>
    <dbReference type="NCBI Taxonomy" id="2865987"/>
    <lineage>
        <taxon>Bacteria</taxon>
        <taxon>Pseudomonadati</taxon>
        <taxon>Pseudomonadota</taxon>
        <taxon>Alphaproteobacteria</taxon>
        <taxon>Hyphomicrobiales</taxon>
        <taxon>Rhizobiaceae</taxon>
        <taxon>Flavimaribacter</taxon>
    </lineage>
</organism>
<evidence type="ECO:0000256" key="7">
    <source>
        <dbReference type="PIRSR" id="PIRSR618044-1"/>
    </source>
</evidence>
<proteinExistence type="inferred from homology"/>
<dbReference type="SUPFAM" id="SSF56601">
    <property type="entry name" value="beta-lactamase/transpeptidase-like"/>
    <property type="match status" value="1"/>
</dbReference>
<dbReference type="GO" id="GO:0009252">
    <property type="term" value="P:peptidoglycan biosynthetic process"/>
    <property type="evidence" value="ECO:0007669"/>
    <property type="project" value="UniProtKB-KW"/>
</dbReference>
<evidence type="ECO:0000256" key="8">
    <source>
        <dbReference type="PIRSR" id="PIRSR618044-2"/>
    </source>
</evidence>
<protein>
    <submittedName>
        <fullName evidence="11">D-alanyl-D-alanine carboxypeptidase</fullName>
    </submittedName>
</protein>
<dbReference type="PANTHER" id="PTHR21581">
    <property type="entry name" value="D-ALANYL-D-ALANINE CARBOXYPEPTIDASE"/>
    <property type="match status" value="1"/>
</dbReference>